<dbReference type="InterPro" id="IPR017896">
    <property type="entry name" value="4Fe4S_Fe-S-bd"/>
</dbReference>
<evidence type="ECO:0000256" key="6">
    <source>
        <dbReference type="ARBA" id="ARBA00022827"/>
    </source>
</evidence>
<name>A0A1F2PA82_9EURY</name>
<keyword evidence="6 10" id="KW-0274">FAD</keyword>
<dbReference type="InterPro" id="IPR039650">
    <property type="entry name" value="HdrA-like"/>
</dbReference>
<dbReference type="SUPFAM" id="SSF54862">
    <property type="entry name" value="4Fe-4S ferredoxins"/>
    <property type="match status" value="1"/>
</dbReference>
<dbReference type="PROSITE" id="PS00198">
    <property type="entry name" value="4FE4S_FER_1"/>
    <property type="match status" value="2"/>
</dbReference>
<dbReference type="Pfam" id="PF07992">
    <property type="entry name" value="Pyr_redox_2"/>
    <property type="match status" value="1"/>
</dbReference>
<comment type="cofactor">
    <cofactor evidence="10">
        <name>[4Fe-4S] cluster</name>
        <dbReference type="ChEBI" id="CHEBI:49883"/>
    </cofactor>
</comment>
<comment type="similarity">
    <text evidence="2 10">Belongs to the HdrA family.</text>
</comment>
<dbReference type="SUPFAM" id="SSF51905">
    <property type="entry name" value="FAD/NAD(P)-binding domain"/>
    <property type="match status" value="1"/>
</dbReference>
<dbReference type="AlphaFoldDB" id="A0A1F2PA82"/>
<keyword evidence="7 10" id="KW-0560">Oxidoreductase</keyword>
<protein>
    <recommendedName>
        <fullName evidence="10">CoB--CoM heterodisulfide reductase iron-sulfur subunit A</fullName>
        <ecNumber evidence="10">1.8.-.-</ecNumber>
    </recommendedName>
</protein>
<proteinExistence type="inferred from homology"/>
<dbReference type="PANTHER" id="PTHR43498:SF1">
    <property type="entry name" value="COB--COM HETERODISULFIDE REDUCTASE IRON-SULFUR SUBUNIT A"/>
    <property type="match status" value="1"/>
</dbReference>
<feature type="domain" description="4Fe-4S ferredoxin-type" evidence="11">
    <location>
        <begin position="529"/>
        <end position="558"/>
    </location>
</feature>
<keyword evidence="13" id="KW-1185">Reference proteome</keyword>
<keyword evidence="3 10" id="KW-0004">4Fe-4S</keyword>
<keyword evidence="4 10" id="KW-0285">Flavoprotein</keyword>
<dbReference type="GO" id="GO:0051539">
    <property type="term" value="F:4 iron, 4 sulfur cluster binding"/>
    <property type="evidence" value="ECO:0007669"/>
    <property type="project" value="UniProtKB-UniRule"/>
</dbReference>
<sequence>MKILVFICGCQGKIEEVLDLDALSAFTSTIEDVEAVKIDRYLCGKEGLSLFKEEVMRVKPDRVIIAGCSPRLHGEIFAEALEDAGMNPHLREHVNIREQCAWAHFDDLDGANRKAKKLMEMGIAKVRLKRPLDKINVEMKPAALVIGGGVSGMEAALDLSNGGFKVYLVEREAELGGRVKRLSQTFPTVGCGICCMHDCPDCVLTPQVEEVLSDENIEVLTSTTVEKADGFIGNYKVRLTGGGEIDVGTVIIATGTKTFDPNRIPEYSYSSADVITSLELEDLYMKARSDGGQIKRPSDGKIPESINFIQCVGSRGIKGGNPYCSIVCCIYALGHAREFKSRYPDAEVTIHYIDLRSPYRGFEEYYNEARDMGVNFVRGEIDKIEEREDGVYIMGTNRDTKERYEMKSDLVVLSVGQEPADNTRELANLFNLELDQDGFFLEKNLRLIGEDTSGVYVAGAANGPRNIRYSVADGRVMAEAAIERIGAERILLEGVVARIDQDLCIKCATCLEVCPYGIVEIVREDAEEIRLEVLEGGCRACGICAAECPASAIQLEDFRDDQILAEVEVAI</sequence>
<evidence type="ECO:0000256" key="8">
    <source>
        <dbReference type="ARBA" id="ARBA00023004"/>
    </source>
</evidence>
<keyword evidence="9 10" id="KW-0411">Iron-sulfur</keyword>
<evidence type="ECO:0000256" key="3">
    <source>
        <dbReference type="ARBA" id="ARBA00022485"/>
    </source>
</evidence>
<evidence type="ECO:0000313" key="12">
    <source>
        <dbReference type="EMBL" id="OFV68289.1"/>
    </source>
</evidence>
<evidence type="ECO:0000256" key="1">
    <source>
        <dbReference type="ARBA" id="ARBA00001974"/>
    </source>
</evidence>
<evidence type="ECO:0000256" key="10">
    <source>
        <dbReference type="RuleBase" id="RU366072"/>
    </source>
</evidence>
<gene>
    <name evidence="12" type="primary">hdrA</name>
    <name evidence="12" type="ORF">SCAL_000929</name>
</gene>
<dbReference type="GO" id="GO:0046872">
    <property type="term" value="F:metal ion binding"/>
    <property type="evidence" value="ECO:0007669"/>
    <property type="project" value="UniProtKB-KW"/>
</dbReference>
<evidence type="ECO:0000259" key="11">
    <source>
        <dbReference type="PROSITE" id="PS51379"/>
    </source>
</evidence>
<keyword evidence="8 10" id="KW-0408">Iron</keyword>
<organism evidence="12 13">
    <name type="scientific">Candidatus Syntropharchaeum caldarium</name>
    <dbReference type="NCBI Taxonomy" id="1838285"/>
    <lineage>
        <taxon>Archaea</taxon>
        <taxon>Methanobacteriati</taxon>
        <taxon>Methanobacteriota</taxon>
        <taxon>Stenosarchaea group</taxon>
        <taxon>Methanomicrobia</taxon>
        <taxon>Methanosarcinales</taxon>
        <taxon>ANME-2 cluster</taxon>
        <taxon>Candidatus Syntropharchaeum</taxon>
    </lineage>
</organism>
<evidence type="ECO:0000256" key="5">
    <source>
        <dbReference type="ARBA" id="ARBA00022723"/>
    </source>
</evidence>
<dbReference type="EC" id="1.8.-.-" evidence="10"/>
<dbReference type="EMBL" id="LYOS01000002">
    <property type="protein sequence ID" value="OFV68289.1"/>
    <property type="molecule type" value="Genomic_DNA"/>
</dbReference>
<comment type="pathway">
    <text evidence="10">Cofactor metabolism; coenzyme M-coenzyme B heterodisulfide reduction; coenzyme B and coenzyme M from coenzyme M-coenzyme B heterodisulfide: step 1/1.</text>
</comment>
<comment type="subunit">
    <text evidence="10">The ferredoxin:CoB-CoM heterodisulfide reductase is composed of three subunits; HdrA, HdrB and HdrC.</text>
</comment>
<dbReference type="InterPro" id="IPR017900">
    <property type="entry name" value="4Fe4S_Fe_S_CS"/>
</dbReference>
<comment type="function">
    <text evidence="10">Part of a complex that catalyzes the reversible reduction of CoM-S-S-CoB to the thiol-coenzymes H-S-CoM (coenzyme M) and H-S-CoB (coenzyme B).</text>
</comment>
<reference evidence="12" key="1">
    <citation type="submission" date="2016-05" db="EMBL/GenBank/DDBJ databases">
        <title>Microbial consortia oxidize butane by reversing methanogenesis.</title>
        <authorList>
            <person name="Laso-Perez R."/>
            <person name="Richter M."/>
            <person name="Wegener G."/>
            <person name="Musat F."/>
        </authorList>
    </citation>
    <scope>NUCLEOTIDE SEQUENCE [LARGE SCALE GENOMIC DNA]</scope>
    <source>
        <strain evidence="12">BOX2</strain>
    </source>
</reference>
<dbReference type="Gene3D" id="3.50.50.60">
    <property type="entry name" value="FAD/NAD(P)-binding domain"/>
    <property type="match status" value="2"/>
</dbReference>
<dbReference type="InterPro" id="IPR036188">
    <property type="entry name" value="FAD/NAD-bd_sf"/>
</dbReference>
<dbReference type="PANTHER" id="PTHR43498">
    <property type="entry name" value="FERREDOXIN:COB-COM HETERODISULFIDE REDUCTASE SUBUNIT A"/>
    <property type="match status" value="1"/>
</dbReference>
<evidence type="ECO:0000256" key="9">
    <source>
        <dbReference type="ARBA" id="ARBA00023014"/>
    </source>
</evidence>
<dbReference type="InterPro" id="IPR023753">
    <property type="entry name" value="FAD/NAD-binding_dom"/>
</dbReference>
<comment type="cofactor">
    <cofactor evidence="1 10">
        <name>FAD</name>
        <dbReference type="ChEBI" id="CHEBI:57692"/>
    </cofactor>
</comment>
<dbReference type="PROSITE" id="PS51379">
    <property type="entry name" value="4FE4S_FER_2"/>
    <property type="match status" value="2"/>
</dbReference>
<dbReference type="GO" id="GO:0016491">
    <property type="term" value="F:oxidoreductase activity"/>
    <property type="evidence" value="ECO:0007669"/>
    <property type="project" value="UniProtKB-UniRule"/>
</dbReference>
<comment type="caution">
    <text evidence="12">The sequence shown here is derived from an EMBL/GenBank/DDBJ whole genome shotgun (WGS) entry which is preliminary data.</text>
</comment>
<keyword evidence="5 10" id="KW-0479">Metal-binding</keyword>
<evidence type="ECO:0000256" key="7">
    <source>
        <dbReference type="ARBA" id="ARBA00023002"/>
    </source>
</evidence>
<evidence type="ECO:0000313" key="13">
    <source>
        <dbReference type="Proteomes" id="UP000186940"/>
    </source>
</evidence>
<evidence type="ECO:0000256" key="2">
    <source>
        <dbReference type="ARBA" id="ARBA00006561"/>
    </source>
</evidence>
<dbReference type="Proteomes" id="UP000186940">
    <property type="component" value="Unassembled WGS sequence"/>
</dbReference>
<dbReference type="Pfam" id="PF14697">
    <property type="entry name" value="Fer4_21"/>
    <property type="match status" value="1"/>
</dbReference>
<feature type="domain" description="4Fe-4S ferredoxin-type" evidence="11">
    <location>
        <begin position="495"/>
        <end position="524"/>
    </location>
</feature>
<evidence type="ECO:0000256" key="4">
    <source>
        <dbReference type="ARBA" id="ARBA00022630"/>
    </source>
</evidence>
<dbReference type="STRING" id="1838285.SCAL_000929"/>
<dbReference type="Gene3D" id="3.30.70.20">
    <property type="match status" value="1"/>
</dbReference>
<accession>A0A1F2PA82</accession>